<dbReference type="InterPro" id="IPR045670">
    <property type="entry name" value="DUF5916"/>
</dbReference>
<sequence length="620" mass="69736">MRKILLPLLYVCFVTSAFAQNSYQKKGDTISVKSAEIRSGLEENPIMEAVRISSEESVDLDGILSESIWYNAPVATQFTQRFPNDGRDPSQRTEVRLLYTDSYIYVGVIAHESNADSIKAPLFRRDGNEASDWVYVSFDSYNDMRTAFTFAVNPKGVQKDVLYYDDTGEDILWDAVWEAKTNINENGWTAELKIPLSQLRYSSQSDVQEWGINFQRRLSRNGEVSIWAPVSQNDNAMVSKYGRLNGIRNLKEPRRLEITPYVSGDVTRAPELSADNPYYDRNQLGGGIGGDIKYGVTSDLTLTATINPDFGQVEADPAVINLSANENFFSERRPFFLEGNDIFQFGNTKTFSRFGNPVTFYSRRIGRSPQGNANRAGVNAEFVDRPDFTTIATAAKLSGKTKNGWSIGFLDAYTLKEEADFVTPSGDENTFAVEPATNYMVARTKKDFNAGNTYVGGFASAVNRSIEDTYFKDFLRTSAYLGGVDFEHSFNDRNWIASGALSFSSINGSTEAIEMAQRSPVRYYNRVDSENLSVDSDKTNLSGFATEVSIQKRGGDDNWMTSLTYSEVSPGYETNDLGFQNRADYRSINGGLIYRETDPKWLQYYEFYAFHSHAWNYDGI</sequence>
<evidence type="ECO:0000313" key="4">
    <source>
        <dbReference type="Proteomes" id="UP001597460"/>
    </source>
</evidence>
<comment type="caution">
    <text evidence="3">The sequence shown here is derived from an EMBL/GenBank/DDBJ whole genome shotgun (WGS) entry which is preliminary data.</text>
</comment>
<dbReference type="Gene3D" id="2.60.40.1190">
    <property type="match status" value="1"/>
</dbReference>
<dbReference type="RefSeq" id="WP_390301314.1">
    <property type="nucleotide sequence ID" value="NZ_JBHULI010000024.1"/>
</dbReference>
<reference evidence="4" key="1">
    <citation type="journal article" date="2019" name="Int. J. Syst. Evol. Microbiol.">
        <title>The Global Catalogue of Microorganisms (GCM) 10K type strain sequencing project: providing services to taxonomists for standard genome sequencing and annotation.</title>
        <authorList>
            <consortium name="The Broad Institute Genomics Platform"/>
            <consortium name="The Broad Institute Genome Sequencing Center for Infectious Disease"/>
            <person name="Wu L."/>
            <person name="Ma J."/>
        </authorList>
    </citation>
    <scope>NUCLEOTIDE SEQUENCE [LARGE SCALE GENOMIC DNA]</scope>
    <source>
        <strain evidence="4">KCTC 52042</strain>
    </source>
</reference>
<feature type="signal peptide" evidence="1">
    <location>
        <begin position="1"/>
        <end position="19"/>
    </location>
</feature>
<keyword evidence="1" id="KW-0732">Signal</keyword>
<gene>
    <name evidence="3" type="ORF">ACFSVN_09145</name>
</gene>
<dbReference type="Proteomes" id="UP001597460">
    <property type="component" value="Unassembled WGS sequence"/>
</dbReference>
<accession>A0ABW5JML2</accession>
<organism evidence="3 4">
    <name type="scientific">Gracilimonas halophila</name>
    <dbReference type="NCBI Taxonomy" id="1834464"/>
    <lineage>
        <taxon>Bacteria</taxon>
        <taxon>Pseudomonadati</taxon>
        <taxon>Balneolota</taxon>
        <taxon>Balneolia</taxon>
        <taxon>Balneolales</taxon>
        <taxon>Balneolaceae</taxon>
        <taxon>Gracilimonas</taxon>
    </lineage>
</organism>
<dbReference type="Pfam" id="PF19313">
    <property type="entry name" value="DUF5916"/>
    <property type="match status" value="1"/>
</dbReference>
<evidence type="ECO:0000259" key="2">
    <source>
        <dbReference type="Pfam" id="PF19313"/>
    </source>
</evidence>
<feature type="domain" description="DUF5916" evidence="2">
    <location>
        <begin position="253"/>
        <end position="614"/>
    </location>
</feature>
<keyword evidence="4" id="KW-1185">Reference proteome</keyword>
<name>A0ABW5JML2_9BACT</name>
<dbReference type="EMBL" id="JBHULI010000024">
    <property type="protein sequence ID" value="MFD2532607.1"/>
    <property type="molecule type" value="Genomic_DNA"/>
</dbReference>
<evidence type="ECO:0000313" key="3">
    <source>
        <dbReference type="EMBL" id="MFD2532607.1"/>
    </source>
</evidence>
<proteinExistence type="predicted"/>
<dbReference type="SUPFAM" id="SSF49344">
    <property type="entry name" value="CBD9-like"/>
    <property type="match status" value="1"/>
</dbReference>
<protein>
    <submittedName>
        <fullName evidence="3">DUF5916 domain-containing protein</fullName>
    </submittedName>
</protein>
<evidence type="ECO:0000256" key="1">
    <source>
        <dbReference type="SAM" id="SignalP"/>
    </source>
</evidence>
<feature type="chain" id="PRO_5046912767" evidence="1">
    <location>
        <begin position="20"/>
        <end position="620"/>
    </location>
</feature>
<dbReference type="CDD" id="cd09618">
    <property type="entry name" value="CBM9_like_2"/>
    <property type="match status" value="1"/>
</dbReference>